<evidence type="ECO:0000313" key="3">
    <source>
        <dbReference type="Proteomes" id="UP000030745"/>
    </source>
</evidence>
<dbReference type="OrthoDB" id="441016at2759"/>
<protein>
    <recommendedName>
        <fullName evidence="4">DUF1279 domain-containing protein</fullName>
    </recommendedName>
</protein>
<gene>
    <name evidence="2" type="ORF">SPRG_00832</name>
</gene>
<dbReference type="GeneID" id="24123459"/>
<sequence length="180" mass="19943">MLSLLRASSARAGARMAVRASVSTRVFTPTAFSPASTAMHFFSTQRETELEAENKKLKDEIAELQKKLENKPGKFMAVIQANGLPFLVWWTTLYGATGFTIYYGLSRGWFGGSDAVDLIRGLGLDSYIDLDSLNPEYGNIAIAVVLNEILETVRFPFCLATTPMIKRAWAKVRNQPEATK</sequence>
<dbReference type="Proteomes" id="UP000030745">
    <property type="component" value="Unassembled WGS sequence"/>
</dbReference>
<proteinExistence type="predicted"/>
<keyword evidence="1" id="KW-0175">Coiled coil</keyword>
<dbReference type="AlphaFoldDB" id="A0A067D801"/>
<dbReference type="EMBL" id="KK583190">
    <property type="protein sequence ID" value="KDO34771.1"/>
    <property type="molecule type" value="Genomic_DNA"/>
</dbReference>
<name>A0A067D801_SAPPC</name>
<dbReference type="VEuPathDB" id="FungiDB:SPRG_00832"/>
<reference evidence="2 3" key="1">
    <citation type="journal article" date="2013" name="PLoS Genet.">
        <title>Distinctive expansion of potential virulence genes in the genome of the oomycete fish pathogen Saprolegnia parasitica.</title>
        <authorList>
            <person name="Jiang R.H."/>
            <person name="de Bruijn I."/>
            <person name="Haas B.J."/>
            <person name="Belmonte R."/>
            <person name="Lobach L."/>
            <person name="Christie J."/>
            <person name="van den Ackerveken G."/>
            <person name="Bottin A."/>
            <person name="Bulone V."/>
            <person name="Diaz-Moreno S.M."/>
            <person name="Dumas B."/>
            <person name="Fan L."/>
            <person name="Gaulin E."/>
            <person name="Govers F."/>
            <person name="Grenville-Briggs L.J."/>
            <person name="Horner N.R."/>
            <person name="Levin J.Z."/>
            <person name="Mammella M."/>
            <person name="Meijer H.J."/>
            <person name="Morris P."/>
            <person name="Nusbaum C."/>
            <person name="Oome S."/>
            <person name="Phillips A.J."/>
            <person name="van Rooyen D."/>
            <person name="Rzeszutek E."/>
            <person name="Saraiva M."/>
            <person name="Secombes C.J."/>
            <person name="Seidl M.F."/>
            <person name="Snel B."/>
            <person name="Stassen J.H."/>
            <person name="Sykes S."/>
            <person name="Tripathy S."/>
            <person name="van den Berg H."/>
            <person name="Vega-Arreguin J.C."/>
            <person name="Wawra S."/>
            <person name="Young S.K."/>
            <person name="Zeng Q."/>
            <person name="Dieguez-Uribeondo J."/>
            <person name="Russ C."/>
            <person name="Tyler B.M."/>
            <person name="van West P."/>
        </authorList>
    </citation>
    <scope>NUCLEOTIDE SEQUENCE [LARGE SCALE GENOMIC DNA]</scope>
    <source>
        <strain evidence="2 3">CBS 223.65</strain>
    </source>
</reference>
<dbReference type="KEGG" id="spar:SPRG_00832"/>
<dbReference type="OMA" id="WWTSLYL"/>
<dbReference type="RefSeq" id="XP_012194438.1">
    <property type="nucleotide sequence ID" value="XM_012339048.1"/>
</dbReference>
<keyword evidence="3" id="KW-1185">Reference proteome</keyword>
<organism evidence="2 3">
    <name type="scientific">Saprolegnia parasitica (strain CBS 223.65)</name>
    <dbReference type="NCBI Taxonomy" id="695850"/>
    <lineage>
        <taxon>Eukaryota</taxon>
        <taxon>Sar</taxon>
        <taxon>Stramenopiles</taxon>
        <taxon>Oomycota</taxon>
        <taxon>Saprolegniomycetes</taxon>
        <taxon>Saprolegniales</taxon>
        <taxon>Saprolegniaceae</taxon>
        <taxon>Saprolegnia</taxon>
    </lineage>
</organism>
<accession>A0A067D801</accession>
<evidence type="ECO:0000256" key="1">
    <source>
        <dbReference type="SAM" id="Coils"/>
    </source>
</evidence>
<feature type="coiled-coil region" evidence="1">
    <location>
        <begin position="47"/>
        <end position="74"/>
    </location>
</feature>
<evidence type="ECO:0008006" key="4">
    <source>
        <dbReference type="Google" id="ProtNLM"/>
    </source>
</evidence>
<evidence type="ECO:0000313" key="2">
    <source>
        <dbReference type="EMBL" id="KDO34771.1"/>
    </source>
</evidence>